<name>A0A8H5TCG7_FUSCI</name>
<gene>
    <name evidence="3" type="ORF">FCIRC_10100</name>
</gene>
<feature type="compositionally biased region" description="Polar residues" evidence="1">
    <location>
        <begin position="91"/>
        <end position="101"/>
    </location>
</feature>
<dbReference type="EMBL" id="JAAQPE010000366">
    <property type="protein sequence ID" value="KAF5666690.1"/>
    <property type="molecule type" value="Genomic_DNA"/>
</dbReference>
<evidence type="ECO:0000313" key="4">
    <source>
        <dbReference type="Proteomes" id="UP000572754"/>
    </source>
</evidence>
<feature type="transmembrane region" description="Helical" evidence="2">
    <location>
        <begin position="223"/>
        <end position="249"/>
    </location>
</feature>
<dbReference type="PANTHER" id="PTHR15887:SF1">
    <property type="entry name" value="TRANSMEMBRANE PROTEIN 69"/>
    <property type="match status" value="1"/>
</dbReference>
<feature type="region of interest" description="Disordered" evidence="1">
    <location>
        <begin position="1"/>
        <end position="58"/>
    </location>
</feature>
<dbReference type="Proteomes" id="UP000572754">
    <property type="component" value="Unassembled WGS sequence"/>
</dbReference>
<evidence type="ECO:0000256" key="1">
    <source>
        <dbReference type="SAM" id="MobiDB-lite"/>
    </source>
</evidence>
<evidence type="ECO:0000313" key="3">
    <source>
        <dbReference type="EMBL" id="KAF5666690.1"/>
    </source>
</evidence>
<dbReference type="PANTHER" id="PTHR15887">
    <property type="entry name" value="TRANSMEMBRANE PROTEIN 69"/>
    <property type="match status" value="1"/>
</dbReference>
<reference evidence="3 4" key="2">
    <citation type="submission" date="2020-05" db="EMBL/GenBank/DDBJ databases">
        <title>Identification and distribution of gene clusters putatively required for synthesis of sphingolipid metabolism inhibitors in phylogenetically diverse species of the filamentous fungus Fusarium.</title>
        <authorList>
            <person name="Kim H.-S."/>
            <person name="Busman M."/>
            <person name="Brown D.W."/>
            <person name="Divon H."/>
            <person name="Uhlig S."/>
            <person name="Proctor R.H."/>
        </authorList>
    </citation>
    <scope>NUCLEOTIDE SEQUENCE [LARGE SCALE GENOMIC DNA]</scope>
    <source>
        <strain evidence="3 4">NRRL 25331</strain>
    </source>
</reference>
<feature type="transmembrane region" description="Helical" evidence="2">
    <location>
        <begin position="269"/>
        <end position="289"/>
    </location>
</feature>
<keyword evidence="2" id="KW-1133">Transmembrane helix</keyword>
<accession>A0A8H5TCG7</accession>
<protein>
    <submittedName>
        <fullName evidence="3">MNN4-regulates the mannosylphosphorylation</fullName>
    </submittedName>
</protein>
<dbReference type="InterPro" id="IPR021836">
    <property type="entry name" value="DUF3429"/>
</dbReference>
<proteinExistence type="predicted"/>
<feature type="transmembrane region" description="Helical" evidence="2">
    <location>
        <begin position="182"/>
        <end position="202"/>
    </location>
</feature>
<keyword evidence="2" id="KW-0812">Transmembrane</keyword>
<organism evidence="3 4">
    <name type="scientific">Fusarium circinatum</name>
    <name type="common">Pitch canker fungus</name>
    <name type="synonym">Gibberella circinata</name>
    <dbReference type="NCBI Taxonomy" id="48490"/>
    <lineage>
        <taxon>Eukaryota</taxon>
        <taxon>Fungi</taxon>
        <taxon>Dikarya</taxon>
        <taxon>Ascomycota</taxon>
        <taxon>Pezizomycotina</taxon>
        <taxon>Sordariomycetes</taxon>
        <taxon>Hypocreomycetidae</taxon>
        <taxon>Hypocreales</taxon>
        <taxon>Nectriaceae</taxon>
        <taxon>Fusarium</taxon>
        <taxon>Fusarium fujikuroi species complex</taxon>
    </lineage>
</organism>
<feature type="region of interest" description="Disordered" evidence="1">
    <location>
        <begin position="325"/>
        <end position="497"/>
    </location>
</feature>
<keyword evidence="2" id="KW-0472">Membrane</keyword>
<feature type="transmembrane region" description="Helical" evidence="2">
    <location>
        <begin position="126"/>
        <end position="147"/>
    </location>
</feature>
<feature type="compositionally biased region" description="Low complexity" evidence="1">
    <location>
        <begin position="72"/>
        <end position="90"/>
    </location>
</feature>
<evidence type="ECO:0000256" key="2">
    <source>
        <dbReference type="SAM" id="Phobius"/>
    </source>
</evidence>
<keyword evidence="4" id="KW-1185">Reference proteome</keyword>
<dbReference type="AlphaFoldDB" id="A0A8H5TCG7"/>
<dbReference type="Pfam" id="PF11911">
    <property type="entry name" value="DUF3429"/>
    <property type="match status" value="1"/>
</dbReference>
<sequence length="497" mass="55577">MFRTSSRSLWGIASRASSNQASQFLPRASIAPLLRQQRAVYSSKSDDENPPPPKQPIDIEAERKRGQELLQSNPSVVSSKSSTANAASTAQGSKSADQDMTSELKHDIDVVKDTFTFTDVPRESSILGLAGTLPYLGTSLSTVFLAWDLNKPIPTGNSFYDAIMIDHETAKYLLSVIEPLQLGYGAVIISFLGAIHWGLEYAEKQPLRERTRFRYGMGLAASIVAWPTLMLPVEYALTSQFMAFVALYFADSRAATKGWAPRWYGSYRFLLTAMVGFAIFISLIGRAKIKQGDAITAKGLSDNFARSGIADHDTNWEKLEAEEKARRRKEKEDEEKKAKEAEKKKRAEEKKGKKKDSKGDDKTKKGDDKNKASEEGDKKGDEKSESKDKDAEKKDDDKDSESKDEGESKEEGESKDDKKESDSKDESKDEDKKSESDEEKSDKEEKSEESSDKESKDDSKQDSKKKDDKKEKSEDKKEGKPEEKKGDKSEGKKDKKE</sequence>
<reference evidence="4" key="1">
    <citation type="journal article" date="2020" name="BMC Genomics">
        <title>Correction to: Identification and distribution of gene clusters required for synthesis of sphingolipid metabolism inhibitors in diverse species of the filamentous fungus Fusarium.</title>
        <authorList>
            <person name="Kim H.S."/>
            <person name="Lohmar J.M."/>
            <person name="Busman M."/>
            <person name="Brown D.W."/>
            <person name="Naumann T.A."/>
            <person name="Divon H.H."/>
            <person name="Lysoe E."/>
            <person name="Uhlig S."/>
            <person name="Proctor R.H."/>
        </authorList>
    </citation>
    <scope>NUCLEOTIDE SEQUENCE [LARGE SCALE GENOMIC DNA]</scope>
    <source>
        <strain evidence="4">NRRL 25331</strain>
    </source>
</reference>
<feature type="region of interest" description="Disordered" evidence="1">
    <location>
        <begin position="70"/>
        <end position="101"/>
    </location>
</feature>
<comment type="caution">
    <text evidence="3">The sequence shown here is derived from an EMBL/GenBank/DDBJ whole genome shotgun (WGS) entry which is preliminary data.</text>
</comment>